<dbReference type="EMBL" id="JAGKQM010000668">
    <property type="protein sequence ID" value="KAH0853822.1"/>
    <property type="molecule type" value="Genomic_DNA"/>
</dbReference>
<evidence type="ECO:0000313" key="3">
    <source>
        <dbReference type="Proteomes" id="UP000824890"/>
    </source>
</evidence>
<name>A0ABQ7XD05_BRANA</name>
<dbReference type="Proteomes" id="UP000824890">
    <property type="component" value="Unassembled WGS sequence"/>
</dbReference>
<organism evidence="2 3">
    <name type="scientific">Brassica napus</name>
    <name type="common">Rape</name>
    <dbReference type="NCBI Taxonomy" id="3708"/>
    <lineage>
        <taxon>Eukaryota</taxon>
        <taxon>Viridiplantae</taxon>
        <taxon>Streptophyta</taxon>
        <taxon>Embryophyta</taxon>
        <taxon>Tracheophyta</taxon>
        <taxon>Spermatophyta</taxon>
        <taxon>Magnoliopsida</taxon>
        <taxon>eudicotyledons</taxon>
        <taxon>Gunneridae</taxon>
        <taxon>Pentapetalae</taxon>
        <taxon>rosids</taxon>
        <taxon>malvids</taxon>
        <taxon>Brassicales</taxon>
        <taxon>Brassicaceae</taxon>
        <taxon>Brassiceae</taxon>
        <taxon>Brassica</taxon>
    </lineage>
</organism>
<feature type="non-terminal residue" evidence="2">
    <location>
        <position position="1"/>
    </location>
</feature>
<accession>A0ABQ7XD05</accession>
<reference evidence="2 3" key="1">
    <citation type="submission" date="2021-05" db="EMBL/GenBank/DDBJ databases">
        <title>Genome Assembly of Synthetic Allotetraploid Brassica napus Reveals Homoeologous Exchanges between Subgenomes.</title>
        <authorList>
            <person name="Davis J.T."/>
        </authorList>
    </citation>
    <scope>NUCLEOTIDE SEQUENCE [LARGE SCALE GENOMIC DNA]</scope>
    <source>
        <strain evidence="3">cv. Da-Ae</strain>
        <tissue evidence="2">Seedling</tissue>
    </source>
</reference>
<feature type="region of interest" description="Disordered" evidence="1">
    <location>
        <begin position="1"/>
        <end position="20"/>
    </location>
</feature>
<keyword evidence="3" id="KW-1185">Reference proteome</keyword>
<feature type="non-terminal residue" evidence="2">
    <location>
        <position position="302"/>
    </location>
</feature>
<evidence type="ECO:0000313" key="2">
    <source>
        <dbReference type="EMBL" id="KAH0853822.1"/>
    </source>
</evidence>
<proteinExistence type="predicted"/>
<evidence type="ECO:0000256" key="1">
    <source>
        <dbReference type="SAM" id="MobiDB-lite"/>
    </source>
</evidence>
<comment type="caution">
    <text evidence="2">The sequence shown here is derived from an EMBL/GenBank/DDBJ whole genome shotgun (WGS) entry which is preliminary data.</text>
</comment>
<sequence>SSLDRRVVTRSMSRHSTGESSLDRRVLSRPFCSHLTVLSPQDCSVITSRDESSLDRRVFSRSRLARSLAATHSLSRSTLPVTRLTLLRSLAVALLRSLNLLFAVTRLALSQSLGSDRSLAVTRIARNRHLTDESSLDRRVVTRSMSRHSTGESSLDRRVLSRPFCSHLTVLSPQDCSVITSRDESSLDRRVFSRSRLARSLAATHSLSRSTLPVTRLTLLRSLAVALLRSLNLLFASLGLLASLEHDVILRRHSSLDRRVLTQPTSPHSTEESSLDRSLRVVSIRFKLSMKTSPNPTDESSS</sequence>
<protein>
    <submittedName>
        <fullName evidence="2">Uncharacterized protein</fullName>
    </submittedName>
</protein>
<gene>
    <name evidence="2" type="ORF">HID58_092850</name>
</gene>
<feature type="compositionally biased region" description="Polar residues" evidence="1">
    <location>
        <begin position="10"/>
        <end position="20"/>
    </location>
</feature>